<comment type="caution">
    <text evidence="2">The sequence shown here is derived from an EMBL/GenBank/DDBJ whole genome shotgun (WGS) entry which is preliminary data.</text>
</comment>
<accession>A0A9D4EVB6</accession>
<evidence type="ECO:0000313" key="2">
    <source>
        <dbReference type="EMBL" id="KAH3787315.1"/>
    </source>
</evidence>
<dbReference type="SUPFAM" id="SSF55394">
    <property type="entry name" value="Bactericidal permeability-increasing protein, BPI"/>
    <property type="match status" value="1"/>
</dbReference>
<dbReference type="Proteomes" id="UP000828390">
    <property type="component" value="Unassembled WGS sequence"/>
</dbReference>
<dbReference type="InterPro" id="IPR001124">
    <property type="entry name" value="Lipid-bd_serum_glycop_C"/>
</dbReference>
<reference evidence="2" key="2">
    <citation type="submission" date="2020-11" db="EMBL/GenBank/DDBJ databases">
        <authorList>
            <person name="McCartney M.A."/>
            <person name="Auch B."/>
            <person name="Kono T."/>
            <person name="Mallez S."/>
            <person name="Becker A."/>
            <person name="Gohl D.M."/>
            <person name="Silverstein K.A.T."/>
            <person name="Koren S."/>
            <person name="Bechman K.B."/>
            <person name="Herman A."/>
            <person name="Abrahante J.E."/>
            <person name="Garbe J."/>
        </authorList>
    </citation>
    <scope>NUCLEOTIDE SEQUENCE</scope>
    <source>
        <strain evidence="2">Duluth1</strain>
        <tissue evidence="2">Whole animal</tissue>
    </source>
</reference>
<sequence>MPETGATDRMVYLWVSDFMFNTLAYAAQTNIYLQYNITAADVSNMLKQAHNTRVKAIPSNNVRKSYK</sequence>
<dbReference type="EMBL" id="JAIWYP010000008">
    <property type="protein sequence ID" value="KAH3787315.1"/>
    <property type="molecule type" value="Genomic_DNA"/>
</dbReference>
<dbReference type="GO" id="GO:0008289">
    <property type="term" value="F:lipid binding"/>
    <property type="evidence" value="ECO:0007669"/>
    <property type="project" value="InterPro"/>
</dbReference>
<name>A0A9D4EVB6_DREPO</name>
<dbReference type="Pfam" id="PF02886">
    <property type="entry name" value="LBP_BPI_CETP_C"/>
    <property type="match status" value="1"/>
</dbReference>
<reference evidence="2" key="1">
    <citation type="journal article" date="2019" name="bioRxiv">
        <title>The Genome of the Zebra Mussel, Dreissena polymorpha: A Resource for Invasive Species Research.</title>
        <authorList>
            <person name="McCartney M.A."/>
            <person name="Auch B."/>
            <person name="Kono T."/>
            <person name="Mallez S."/>
            <person name="Zhang Y."/>
            <person name="Obille A."/>
            <person name="Becker A."/>
            <person name="Abrahante J.E."/>
            <person name="Garbe J."/>
            <person name="Badalamenti J.P."/>
            <person name="Herman A."/>
            <person name="Mangelson H."/>
            <person name="Liachko I."/>
            <person name="Sullivan S."/>
            <person name="Sone E.D."/>
            <person name="Koren S."/>
            <person name="Silverstein K.A.T."/>
            <person name="Beckman K.B."/>
            <person name="Gohl D.M."/>
        </authorList>
    </citation>
    <scope>NUCLEOTIDE SEQUENCE</scope>
    <source>
        <strain evidence="2">Duluth1</strain>
        <tissue evidence="2">Whole animal</tissue>
    </source>
</reference>
<proteinExistence type="predicted"/>
<organism evidence="2 3">
    <name type="scientific">Dreissena polymorpha</name>
    <name type="common">Zebra mussel</name>
    <name type="synonym">Mytilus polymorpha</name>
    <dbReference type="NCBI Taxonomy" id="45954"/>
    <lineage>
        <taxon>Eukaryota</taxon>
        <taxon>Metazoa</taxon>
        <taxon>Spiralia</taxon>
        <taxon>Lophotrochozoa</taxon>
        <taxon>Mollusca</taxon>
        <taxon>Bivalvia</taxon>
        <taxon>Autobranchia</taxon>
        <taxon>Heteroconchia</taxon>
        <taxon>Euheterodonta</taxon>
        <taxon>Imparidentia</taxon>
        <taxon>Neoheterodontei</taxon>
        <taxon>Myida</taxon>
        <taxon>Dreissenoidea</taxon>
        <taxon>Dreissenidae</taxon>
        <taxon>Dreissena</taxon>
    </lineage>
</organism>
<dbReference type="InterPro" id="IPR017943">
    <property type="entry name" value="Bactericidal_perm-incr_a/b_dom"/>
</dbReference>
<gene>
    <name evidence="2" type="ORF">DPMN_165436</name>
</gene>
<evidence type="ECO:0000313" key="3">
    <source>
        <dbReference type="Proteomes" id="UP000828390"/>
    </source>
</evidence>
<protein>
    <recommendedName>
        <fullName evidence="1">Lipid-binding serum glycoprotein C-terminal domain-containing protein</fullName>
    </recommendedName>
</protein>
<dbReference type="Gene3D" id="3.15.20.10">
    <property type="entry name" value="Bactericidal permeability-increasing protein, domain 2"/>
    <property type="match status" value="1"/>
</dbReference>
<feature type="domain" description="Lipid-binding serum glycoprotein C-terminal" evidence="1">
    <location>
        <begin position="6"/>
        <end position="45"/>
    </location>
</feature>
<keyword evidence="3" id="KW-1185">Reference proteome</keyword>
<evidence type="ECO:0000259" key="1">
    <source>
        <dbReference type="Pfam" id="PF02886"/>
    </source>
</evidence>
<dbReference type="AlphaFoldDB" id="A0A9D4EVB6"/>